<feature type="domain" description="GH16" evidence="2">
    <location>
        <begin position="41"/>
        <end position="306"/>
    </location>
</feature>
<evidence type="ECO:0000313" key="3">
    <source>
        <dbReference type="EMBL" id="KAB8338828.1"/>
    </source>
</evidence>
<dbReference type="Proteomes" id="UP000327013">
    <property type="component" value="Unassembled WGS sequence"/>
</dbReference>
<reference evidence="3 4" key="1">
    <citation type="submission" date="2019-06" db="EMBL/GenBank/DDBJ databases">
        <title>A chromosomal-level reference genome of Carpinus fangiana (Coryloideae, Betulaceae).</title>
        <authorList>
            <person name="Yang X."/>
            <person name="Wang Z."/>
            <person name="Zhang L."/>
            <person name="Hao G."/>
            <person name="Liu J."/>
            <person name="Yang Y."/>
        </authorList>
    </citation>
    <scope>NUCLEOTIDE SEQUENCE [LARGE SCALE GENOMIC DNA]</scope>
    <source>
        <strain evidence="3">Cfa_2016G</strain>
        <tissue evidence="3">Leaf</tissue>
    </source>
</reference>
<dbReference type="SUPFAM" id="SSF49899">
    <property type="entry name" value="Concanavalin A-like lectins/glucanases"/>
    <property type="match status" value="1"/>
</dbReference>
<dbReference type="PROSITE" id="PS51762">
    <property type="entry name" value="GH16_2"/>
    <property type="match status" value="1"/>
</dbReference>
<keyword evidence="4" id="KW-1185">Reference proteome</keyword>
<evidence type="ECO:0000259" key="2">
    <source>
        <dbReference type="PROSITE" id="PS51762"/>
    </source>
</evidence>
<evidence type="ECO:0000256" key="1">
    <source>
        <dbReference type="SAM" id="SignalP"/>
    </source>
</evidence>
<dbReference type="GO" id="GO:0004553">
    <property type="term" value="F:hydrolase activity, hydrolyzing O-glycosyl compounds"/>
    <property type="evidence" value="ECO:0007669"/>
    <property type="project" value="InterPro"/>
</dbReference>
<feature type="chain" id="PRO_5024343704" description="GH16 domain-containing protein" evidence="1">
    <location>
        <begin position="21"/>
        <end position="306"/>
    </location>
</feature>
<proteinExistence type="predicted"/>
<dbReference type="InterPro" id="IPR000757">
    <property type="entry name" value="Beta-glucanase-like"/>
</dbReference>
<dbReference type="AlphaFoldDB" id="A0A5N6KQN2"/>
<accession>A0A5N6KQN2</accession>
<dbReference type="PANTHER" id="PTHR10963">
    <property type="entry name" value="GLYCOSYL HYDROLASE-RELATED"/>
    <property type="match status" value="1"/>
</dbReference>
<evidence type="ECO:0000313" key="4">
    <source>
        <dbReference type="Proteomes" id="UP000327013"/>
    </source>
</evidence>
<dbReference type="OrthoDB" id="192832at2759"/>
<comment type="caution">
    <text evidence="3">The sequence shown here is derived from an EMBL/GenBank/DDBJ whole genome shotgun (WGS) entry which is preliminary data.</text>
</comment>
<dbReference type="InterPro" id="IPR050546">
    <property type="entry name" value="Glycosyl_Hydrlase_16"/>
</dbReference>
<keyword evidence="1" id="KW-0732">Signal</keyword>
<gene>
    <name evidence="3" type="ORF">FH972_021772</name>
</gene>
<dbReference type="EMBL" id="VIBQ01000010">
    <property type="protein sequence ID" value="KAB8338828.1"/>
    <property type="molecule type" value="Genomic_DNA"/>
</dbReference>
<name>A0A5N6KQN2_9ROSI</name>
<dbReference type="InterPro" id="IPR013320">
    <property type="entry name" value="ConA-like_dom_sf"/>
</dbReference>
<feature type="signal peptide" evidence="1">
    <location>
        <begin position="1"/>
        <end position="20"/>
    </location>
</feature>
<dbReference type="CDD" id="cd02182">
    <property type="entry name" value="GH16_Strep_laminarinase_like"/>
    <property type="match status" value="1"/>
</dbReference>
<organism evidence="3 4">
    <name type="scientific">Carpinus fangiana</name>
    <dbReference type="NCBI Taxonomy" id="176857"/>
    <lineage>
        <taxon>Eukaryota</taxon>
        <taxon>Viridiplantae</taxon>
        <taxon>Streptophyta</taxon>
        <taxon>Embryophyta</taxon>
        <taxon>Tracheophyta</taxon>
        <taxon>Spermatophyta</taxon>
        <taxon>Magnoliopsida</taxon>
        <taxon>eudicotyledons</taxon>
        <taxon>Gunneridae</taxon>
        <taxon>Pentapetalae</taxon>
        <taxon>rosids</taxon>
        <taxon>fabids</taxon>
        <taxon>Fagales</taxon>
        <taxon>Betulaceae</taxon>
        <taxon>Carpinus</taxon>
    </lineage>
</organism>
<dbReference type="Pfam" id="PF26113">
    <property type="entry name" value="GH16_XgeA"/>
    <property type="match status" value="1"/>
</dbReference>
<dbReference type="GO" id="GO:0005975">
    <property type="term" value="P:carbohydrate metabolic process"/>
    <property type="evidence" value="ECO:0007669"/>
    <property type="project" value="InterPro"/>
</dbReference>
<sequence length="306" mass="32244">MYFSTTAAVAALALSFTSSAATIAKRSAPAAPSGYTTAFLDDFTGAQNAPPNANDWIITTGTQYVGGPAKWGTGEVETYTSKSTNVKQSGVGGLWIIPTRSSSGQWTSGRVESKRSNFMAPAGKKMIIRAAIRMPIITPANGAGIWPAFWTLGSTFRQNRMGWPGVGEFDIMESVNGGAAGYSTMHCGVNPGGPCNEPNGIGFSRTCPGSSCLGNWHTYSVEVDRSKSPETVTFSIDGQATRQITSAQVNNATVWANTVHVGHFIIFDVAVGGSFPNAVYGSATPKASTVSGQEMRVDYVAVYYSK</sequence>
<protein>
    <recommendedName>
        <fullName evidence="2">GH16 domain-containing protein</fullName>
    </recommendedName>
</protein>
<dbReference type="Gene3D" id="2.60.120.200">
    <property type="match status" value="1"/>
</dbReference>
<dbReference type="PANTHER" id="PTHR10963:SF60">
    <property type="entry name" value="GRAM-NEGATIVE BACTERIA-BINDING PROTEIN 1-RELATED"/>
    <property type="match status" value="1"/>
</dbReference>